<dbReference type="InterPro" id="IPR017853">
    <property type="entry name" value="GH"/>
</dbReference>
<dbReference type="InterPro" id="IPR039743">
    <property type="entry name" value="6GAL/EXGAL"/>
</dbReference>
<dbReference type="Gene3D" id="3.20.20.80">
    <property type="entry name" value="Glycosidases"/>
    <property type="match status" value="1"/>
</dbReference>
<protein>
    <recommendedName>
        <fullName evidence="1">Endo-beta-1,6-galactanase-like domain-containing protein</fullName>
    </recommendedName>
</protein>
<dbReference type="AlphaFoldDB" id="A0A1V9FMJ5"/>
<sequence>MYLGVDTCQQKPKTTITVNLNEVKQTIHSFGASDCWTAKYIGKWADVTKKNQIADLLFSTDTLQDGSPKGIGLSLWRFNIGGGSYEQGTASNIADEWRREECFLNADGITYDWSKQAGQQWFLQAAKARGVKYTLGFSITPPVYMTTNGKAYNGTGGTAMNIQNGQLDAYADFMAQVTSHFQFDYLSPVNEPQWTWGQATGASQEGTQATNAEVSALVRSLSPKLSGAKVVVGEAGQLDFLYGRNTDGRGDLINQFFASGSANYIGNLPAVEKAISAHSYFTTCPDDNMINIRKQVAAKINQVDANLQTWQTEFGILGDICGKYNGSPRNTSIDYGLYVAKVLHHDLTIANVTSWQWWLAMSPYNYSDALVYINDPSGQINVPNCKQDGIVLDSKQLWSFGNYARFIRPGMKRITANVQGVTDPVMAAGSLMISAYKDETSKKLVVVLINPESTDKQLQLSGENSPLNLSGNTVAVYTTDFAYNMKKTVNAVNNISVPSRSVVTLVGTYQ</sequence>
<reference evidence="2 3" key="1">
    <citation type="submission" date="2016-03" db="EMBL/GenBank/DDBJ databases">
        <title>Niastella vici sp. nov., isolated from farmland soil.</title>
        <authorList>
            <person name="Chen L."/>
            <person name="Wang D."/>
            <person name="Yang S."/>
            <person name="Wang G."/>
        </authorList>
    </citation>
    <scope>NUCLEOTIDE SEQUENCE [LARGE SCALE GENOMIC DNA]</scope>
    <source>
        <strain evidence="2 3">DJ57</strain>
    </source>
</reference>
<name>A0A1V9FMJ5_9BACT</name>
<dbReference type="PANTHER" id="PTHR42767">
    <property type="entry name" value="ENDO-BETA-1,6-GALACTANASE"/>
    <property type="match status" value="1"/>
</dbReference>
<dbReference type="SUPFAM" id="SSF51445">
    <property type="entry name" value="(Trans)glycosidases"/>
    <property type="match status" value="1"/>
</dbReference>
<dbReference type="Pfam" id="PF14587">
    <property type="entry name" value="Glyco_hydr_30_2"/>
    <property type="match status" value="1"/>
</dbReference>
<evidence type="ECO:0000313" key="2">
    <source>
        <dbReference type="EMBL" id="OQP59560.1"/>
    </source>
</evidence>
<comment type="caution">
    <text evidence="2">The sequence shown here is derived from an EMBL/GenBank/DDBJ whole genome shotgun (WGS) entry which is preliminary data.</text>
</comment>
<accession>A0A1V9FMJ5</accession>
<gene>
    <name evidence="2" type="ORF">A3860_37135</name>
</gene>
<dbReference type="Gene3D" id="2.60.40.1180">
    <property type="entry name" value="Golgi alpha-mannosidase II"/>
    <property type="match status" value="1"/>
</dbReference>
<evidence type="ECO:0000313" key="3">
    <source>
        <dbReference type="Proteomes" id="UP000192796"/>
    </source>
</evidence>
<feature type="domain" description="Endo-beta-1,6-galactanase-like" evidence="1">
    <location>
        <begin position="14"/>
        <end position="372"/>
    </location>
</feature>
<dbReference type="GO" id="GO:0004553">
    <property type="term" value="F:hydrolase activity, hydrolyzing O-glycosyl compounds"/>
    <property type="evidence" value="ECO:0007669"/>
    <property type="project" value="InterPro"/>
</dbReference>
<dbReference type="InterPro" id="IPR013780">
    <property type="entry name" value="Glyco_hydro_b"/>
</dbReference>
<proteinExistence type="predicted"/>
<dbReference type="STRING" id="1703345.A3860_37135"/>
<evidence type="ECO:0000259" key="1">
    <source>
        <dbReference type="Pfam" id="PF14587"/>
    </source>
</evidence>
<dbReference type="EMBL" id="LVYD01000077">
    <property type="protein sequence ID" value="OQP59560.1"/>
    <property type="molecule type" value="Genomic_DNA"/>
</dbReference>
<dbReference type="PANTHER" id="PTHR42767:SF1">
    <property type="entry name" value="ENDO-BETA-1,6-GALACTANASE-LIKE DOMAIN-CONTAINING PROTEIN"/>
    <property type="match status" value="1"/>
</dbReference>
<organism evidence="2 3">
    <name type="scientific">Niastella vici</name>
    <dbReference type="NCBI Taxonomy" id="1703345"/>
    <lineage>
        <taxon>Bacteria</taxon>
        <taxon>Pseudomonadati</taxon>
        <taxon>Bacteroidota</taxon>
        <taxon>Chitinophagia</taxon>
        <taxon>Chitinophagales</taxon>
        <taxon>Chitinophagaceae</taxon>
        <taxon>Niastella</taxon>
    </lineage>
</organism>
<keyword evidence="3" id="KW-1185">Reference proteome</keyword>
<dbReference type="Proteomes" id="UP000192796">
    <property type="component" value="Unassembled WGS sequence"/>
</dbReference>
<dbReference type="InterPro" id="IPR039514">
    <property type="entry name" value="6GAL-like"/>
</dbReference>